<dbReference type="InterPro" id="IPR051680">
    <property type="entry name" value="ATP-dep_Glu-Cys_Ligase-2"/>
</dbReference>
<dbReference type="EMBL" id="WAAT01000004">
    <property type="protein sequence ID" value="KAB1071329.1"/>
    <property type="molecule type" value="Genomic_DNA"/>
</dbReference>
<dbReference type="InterPro" id="IPR007296">
    <property type="entry name" value="DUF403"/>
</dbReference>
<evidence type="ECO:0000313" key="3">
    <source>
        <dbReference type="Proteomes" id="UP000441333"/>
    </source>
</evidence>
<accession>A0A6N6MPK0</accession>
<keyword evidence="3" id="KW-1185">Reference proteome</keyword>
<organism evidence="2 3">
    <name type="scientific">Pseudotamlana haliotis</name>
    <dbReference type="NCBI Taxonomy" id="2614804"/>
    <lineage>
        <taxon>Bacteria</taxon>
        <taxon>Pseudomonadati</taxon>
        <taxon>Bacteroidota</taxon>
        <taxon>Flavobacteriia</taxon>
        <taxon>Flavobacteriales</taxon>
        <taxon>Flavobacteriaceae</taxon>
        <taxon>Pseudotamlana</taxon>
    </lineage>
</organism>
<evidence type="ECO:0000259" key="1">
    <source>
        <dbReference type="Pfam" id="PF04168"/>
    </source>
</evidence>
<evidence type="ECO:0000313" key="2">
    <source>
        <dbReference type="EMBL" id="KAB1071329.1"/>
    </source>
</evidence>
<comment type="caution">
    <text evidence="2">The sequence shown here is derived from an EMBL/GenBank/DDBJ whole genome shotgun (WGS) entry which is preliminary data.</text>
</comment>
<dbReference type="PANTHER" id="PTHR34595:SF7">
    <property type="entry name" value="SLL1039 PROTEIN"/>
    <property type="match status" value="1"/>
</dbReference>
<dbReference type="Proteomes" id="UP000441333">
    <property type="component" value="Unassembled WGS sequence"/>
</dbReference>
<proteinExistence type="predicted"/>
<dbReference type="Pfam" id="PF04168">
    <property type="entry name" value="Alpha-E"/>
    <property type="match status" value="1"/>
</dbReference>
<protein>
    <submittedName>
        <fullName evidence="2">Alpha-E domain-containing protein</fullName>
    </submittedName>
</protein>
<gene>
    <name evidence="2" type="ORF">F6U93_00965</name>
</gene>
<feature type="domain" description="DUF403" evidence="1">
    <location>
        <begin position="1"/>
        <end position="313"/>
    </location>
</feature>
<dbReference type="RefSeq" id="WP_150935952.1">
    <property type="nucleotide sequence ID" value="NZ_WAAT01000004.1"/>
</dbReference>
<sequence length="326" mass="37451">MLARVANNLFWMGRYIERSEHVARFLRVNYFSSLDAPDELSQSRQFVLRSVMYMAANEIIDSDIALEEEEVLYNVGLNQDTPYSIVNGFVNAHENARSARDLISNELFETINRIKHTIKGYSVEKLVKSQLYDFSIIVSDATSEIKSKIESTLLHDEVYAIIMLGIHIERGLQVARIINSKVSDASTVKNIYGDKVDGNYQWSTLLKCVLSYDMMRRSYKKTPERINTLEFLILNSKCPRSIKDSLNKMNNYICMISKQHEKPVNSAAFLIGKMASEFEYKLIDEIDNNLEECLANLIVKLADIAEKLEEDYFDISHSLEVKKVKA</sequence>
<name>A0A6N6MPK0_9FLAO</name>
<dbReference type="PANTHER" id="PTHR34595">
    <property type="entry name" value="BLR5612 PROTEIN"/>
    <property type="match status" value="1"/>
</dbReference>
<dbReference type="AlphaFoldDB" id="A0A6N6MPK0"/>
<reference evidence="2 3" key="1">
    <citation type="submission" date="2019-09" db="EMBL/GenBank/DDBJ databases">
        <authorList>
            <person name="Cao W.R."/>
        </authorList>
    </citation>
    <scope>NUCLEOTIDE SEQUENCE [LARGE SCALE GENOMIC DNA]</scope>
    <source>
        <strain evidence="2 3">B1N29</strain>
    </source>
</reference>